<proteinExistence type="predicted"/>
<dbReference type="Proteomes" id="UP001162483">
    <property type="component" value="Unassembled WGS sequence"/>
</dbReference>
<reference evidence="1" key="1">
    <citation type="submission" date="2023-05" db="EMBL/GenBank/DDBJ databases">
        <authorList>
            <person name="Stuckert A."/>
        </authorList>
    </citation>
    <scope>NUCLEOTIDE SEQUENCE</scope>
</reference>
<dbReference type="EMBL" id="CATNWA010017962">
    <property type="protein sequence ID" value="CAI9604384.1"/>
    <property type="molecule type" value="Genomic_DNA"/>
</dbReference>
<evidence type="ECO:0000313" key="1">
    <source>
        <dbReference type="EMBL" id="CAI9604384.1"/>
    </source>
</evidence>
<comment type="caution">
    <text evidence="1">The sequence shown here is derived from an EMBL/GenBank/DDBJ whole genome shotgun (WGS) entry which is preliminary data.</text>
</comment>
<name>A0ABN9G5Z1_9NEOB</name>
<evidence type="ECO:0000313" key="2">
    <source>
        <dbReference type="Proteomes" id="UP001162483"/>
    </source>
</evidence>
<gene>
    <name evidence="1" type="ORF">SPARVUS_LOCUS13450112</name>
</gene>
<accession>A0ABN9G5Z1</accession>
<organism evidence="1 2">
    <name type="scientific">Staurois parvus</name>
    <dbReference type="NCBI Taxonomy" id="386267"/>
    <lineage>
        <taxon>Eukaryota</taxon>
        <taxon>Metazoa</taxon>
        <taxon>Chordata</taxon>
        <taxon>Craniata</taxon>
        <taxon>Vertebrata</taxon>
        <taxon>Euteleostomi</taxon>
        <taxon>Amphibia</taxon>
        <taxon>Batrachia</taxon>
        <taxon>Anura</taxon>
        <taxon>Neobatrachia</taxon>
        <taxon>Ranoidea</taxon>
        <taxon>Ranidae</taxon>
        <taxon>Staurois</taxon>
    </lineage>
</organism>
<keyword evidence="2" id="KW-1185">Reference proteome</keyword>
<sequence>MGGGGGCGGFGGWKYIPKEKTFITCRGGLTTHGAPGQ</sequence>
<protein>
    <submittedName>
        <fullName evidence="1">Uncharacterized protein</fullName>
    </submittedName>
</protein>